<sequence length="487" mass="54514">MNSTVTSTGPLVEEQAAARAQSFSREEWIFLAIAAIITILRTYSRWSMVGWRRFQADDVLVWLALGLFAATTVIDVQLIGRYKGLANDFTNADERASLSPDSEEYQLRVGASKLRLIEWPIYTLLLWSLKAAMAIFYMRLMETLTGYLRRIQFFFALMLTMFIIVVSMPFLVCIPISKMWQITPDPGPLCYPESSPAVLWTILACNIITDAYLLWLPIPMLKHAVLPRGTKIALGCLFGCGLFVTVAATLRITLVATRVHDFHAIAFWSVRETFVAIATTNLPAIFVLVRRWLKSPFATFATRRSDNNNNNNNNSSSTRYGTIKRYLKGWRSPPPGLPEKSSPSETFASQVSSERKSQISVKNSQGFQMRRVGSITSDRELILSPMPSVHDTLTHSRRRSEDSVLFSPGGTRVASQRRGSNGRNALVDKPLPPIGGIRKEVEIMVVEEALHELGADPRLSTSYFTRSAPDNDRMPSVPGPVHTYSPC</sequence>
<feature type="transmembrane region" description="Helical" evidence="7">
    <location>
        <begin position="119"/>
        <end position="141"/>
    </location>
</feature>
<comment type="similarity">
    <text evidence="5">Belongs to the SAT4 family.</text>
</comment>
<feature type="region of interest" description="Disordered" evidence="6">
    <location>
        <begin position="464"/>
        <end position="487"/>
    </location>
</feature>
<comment type="caution">
    <text evidence="9">The sequence shown here is derived from an EMBL/GenBank/DDBJ whole genome shotgun (WGS) entry which is preliminary data.</text>
</comment>
<feature type="compositionally biased region" description="Polar residues" evidence="6">
    <location>
        <begin position="413"/>
        <end position="423"/>
    </location>
</feature>
<evidence type="ECO:0000256" key="1">
    <source>
        <dbReference type="ARBA" id="ARBA00004141"/>
    </source>
</evidence>
<feature type="domain" description="Rhodopsin" evidence="8">
    <location>
        <begin position="40"/>
        <end position="290"/>
    </location>
</feature>
<name>A0A9W9D151_9PEZI</name>
<feature type="region of interest" description="Disordered" evidence="6">
    <location>
        <begin position="331"/>
        <end position="364"/>
    </location>
</feature>
<dbReference type="PANTHER" id="PTHR33048:SF105">
    <property type="match status" value="1"/>
</dbReference>
<feature type="transmembrane region" description="Helical" evidence="7">
    <location>
        <begin position="197"/>
        <end position="220"/>
    </location>
</feature>
<dbReference type="PANTHER" id="PTHR33048">
    <property type="entry name" value="PTH11-LIKE INTEGRAL MEMBRANE PROTEIN (AFU_ORTHOLOGUE AFUA_5G11245)"/>
    <property type="match status" value="1"/>
</dbReference>
<dbReference type="EMBL" id="JAPEVB010000001">
    <property type="protein sequence ID" value="KAJ4395959.1"/>
    <property type="molecule type" value="Genomic_DNA"/>
</dbReference>
<accession>A0A9W9D151</accession>
<keyword evidence="4 7" id="KW-0472">Membrane</keyword>
<feature type="transmembrane region" description="Helical" evidence="7">
    <location>
        <begin position="59"/>
        <end position="79"/>
    </location>
</feature>
<dbReference type="Pfam" id="PF20684">
    <property type="entry name" value="Fung_rhodopsin"/>
    <property type="match status" value="1"/>
</dbReference>
<feature type="region of interest" description="Disordered" evidence="6">
    <location>
        <begin position="390"/>
        <end position="427"/>
    </location>
</feature>
<evidence type="ECO:0000256" key="2">
    <source>
        <dbReference type="ARBA" id="ARBA00022692"/>
    </source>
</evidence>
<protein>
    <recommendedName>
        <fullName evidence="8">Rhodopsin domain-containing protein</fullName>
    </recommendedName>
</protein>
<dbReference type="GO" id="GO:0016020">
    <property type="term" value="C:membrane"/>
    <property type="evidence" value="ECO:0007669"/>
    <property type="project" value="UniProtKB-SubCell"/>
</dbReference>
<feature type="transmembrane region" description="Helical" evidence="7">
    <location>
        <begin position="28"/>
        <end position="47"/>
    </location>
</feature>
<dbReference type="InterPro" id="IPR049326">
    <property type="entry name" value="Rhodopsin_dom_fungi"/>
</dbReference>
<keyword evidence="2 7" id="KW-0812">Transmembrane</keyword>
<dbReference type="Proteomes" id="UP001140453">
    <property type="component" value="Unassembled WGS sequence"/>
</dbReference>
<evidence type="ECO:0000313" key="9">
    <source>
        <dbReference type="EMBL" id="KAJ4395959.1"/>
    </source>
</evidence>
<feature type="transmembrane region" description="Helical" evidence="7">
    <location>
        <begin position="153"/>
        <end position="177"/>
    </location>
</feature>
<proteinExistence type="inferred from homology"/>
<gene>
    <name evidence="9" type="ORF">N0V93_000175</name>
</gene>
<dbReference type="AlphaFoldDB" id="A0A9W9D151"/>
<evidence type="ECO:0000256" key="3">
    <source>
        <dbReference type="ARBA" id="ARBA00022989"/>
    </source>
</evidence>
<evidence type="ECO:0000256" key="4">
    <source>
        <dbReference type="ARBA" id="ARBA00023136"/>
    </source>
</evidence>
<evidence type="ECO:0000256" key="5">
    <source>
        <dbReference type="ARBA" id="ARBA00038359"/>
    </source>
</evidence>
<evidence type="ECO:0000256" key="6">
    <source>
        <dbReference type="SAM" id="MobiDB-lite"/>
    </source>
</evidence>
<comment type="subcellular location">
    <subcellularLocation>
        <location evidence="1">Membrane</location>
        <topology evidence="1">Multi-pass membrane protein</topology>
    </subcellularLocation>
</comment>
<organism evidence="9 10">
    <name type="scientific">Gnomoniopsis smithogilvyi</name>
    <dbReference type="NCBI Taxonomy" id="1191159"/>
    <lineage>
        <taxon>Eukaryota</taxon>
        <taxon>Fungi</taxon>
        <taxon>Dikarya</taxon>
        <taxon>Ascomycota</taxon>
        <taxon>Pezizomycotina</taxon>
        <taxon>Sordariomycetes</taxon>
        <taxon>Sordariomycetidae</taxon>
        <taxon>Diaporthales</taxon>
        <taxon>Gnomoniaceae</taxon>
        <taxon>Gnomoniopsis</taxon>
    </lineage>
</organism>
<feature type="transmembrane region" description="Helical" evidence="7">
    <location>
        <begin position="232"/>
        <end position="254"/>
    </location>
</feature>
<keyword evidence="3 7" id="KW-1133">Transmembrane helix</keyword>
<feature type="compositionally biased region" description="Polar residues" evidence="6">
    <location>
        <begin position="341"/>
        <end position="364"/>
    </location>
</feature>
<evidence type="ECO:0000256" key="7">
    <source>
        <dbReference type="SAM" id="Phobius"/>
    </source>
</evidence>
<keyword evidence="10" id="KW-1185">Reference proteome</keyword>
<feature type="transmembrane region" description="Helical" evidence="7">
    <location>
        <begin position="274"/>
        <end position="293"/>
    </location>
</feature>
<evidence type="ECO:0000259" key="8">
    <source>
        <dbReference type="Pfam" id="PF20684"/>
    </source>
</evidence>
<dbReference type="InterPro" id="IPR052337">
    <property type="entry name" value="SAT4-like"/>
</dbReference>
<reference evidence="9" key="1">
    <citation type="submission" date="2022-10" db="EMBL/GenBank/DDBJ databases">
        <title>Tapping the CABI collections for fungal endophytes: first genome assemblies for Collariella, Neodidymelliopsis, Ascochyta clinopodiicola, Didymella pomorum, Didymosphaeria variabile, Neocosmospora piperis and Neocucurbitaria cava.</title>
        <authorList>
            <person name="Hill R."/>
        </authorList>
    </citation>
    <scope>NUCLEOTIDE SEQUENCE</scope>
    <source>
        <strain evidence="9">IMI 355082</strain>
    </source>
</reference>
<evidence type="ECO:0000313" key="10">
    <source>
        <dbReference type="Proteomes" id="UP001140453"/>
    </source>
</evidence>
<dbReference type="OrthoDB" id="2988756at2759"/>